<evidence type="ECO:0000256" key="8">
    <source>
        <dbReference type="SAM" id="MobiDB-lite"/>
    </source>
</evidence>
<evidence type="ECO:0000256" key="9">
    <source>
        <dbReference type="SAM" id="Phobius"/>
    </source>
</evidence>
<keyword evidence="7" id="KW-0245">EGF-like domain</keyword>
<dbReference type="GO" id="GO:0005509">
    <property type="term" value="F:calcium ion binding"/>
    <property type="evidence" value="ECO:0007669"/>
    <property type="project" value="InterPro"/>
</dbReference>
<feature type="domain" description="EGF-like" evidence="10">
    <location>
        <begin position="143"/>
        <end position="187"/>
    </location>
</feature>
<dbReference type="GO" id="GO:0006816">
    <property type="term" value="P:calcium ion transport"/>
    <property type="evidence" value="ECO:0007669"/>
    <property type="project" value="TreeGrafter"/>
</dbReference>
<evidence type="ECO:0000256" key="3">
    <source>
        <dbReference type="ARBA" id="ARBA00022737"/>
    </source>
</evidence>
<dbReference type="PROSITE" id="PS50026">
    <property type="entry name" value="EGF_3"/>
    <property type="match status" value="1"/>
</dbReference>
<organism evidence="11 12">
    <name type="scientific">Cymbomonas tetramitiformis</name>
    <dbReference type="NCBI Taxonomy" id="36881"/>
    <lineage>
        <taxon>Eukaryota</taxon>
        <taxon>Viridiplantae</taxon>
        <taxon>Chlorophyta</taxon>
        <taxon>Pyramimonadophyceae</taxon>
        <taxon>Pyramimonadales</taxon>
        <taxon>Pyramimonadaceae</taxon>
        <taxon>Cymbomonas</taxon>
    </lineage>
</organism>
<dbReference type="InterPro" id="IPR013783">
    <property type="entry name" value="Ig-like_fold"/>
</dbReference>
<feature type="region of interest" description="Disordered" evidence="8">
    <location>
        <begin position="1297"/>
        <end position="1328"/>
    </location>
</feature>
<evidence type="ECO:0000313" key="12">
    <source>
        <dbReference type="Proteomes" id="UP001190700"/>
    </source>
</evidence>
<evidence type="ECO:0000259" key="10">
    <source>
        <dbReference type="PROSITE" id="PS50026"/>
    </source>
</evidence>
<evidence type="ECO:0000256" key="6">
    <source>
        <dbReference type="ARBA" id="ARBA00023157"/>
    </source>
</evidence>
<keyword evidence="6" id="KW-1015">Disulfide bond</keyword>
<comment type="caution">
    <text evidence="7">Lacks conserved residue(s) required for the propagation of feature annotation.</text>
</comment>
<evidence type="ECO:0000313" key="11">
    <source>
        <dbReference type="EMBL" id="KAK3237605.1"/>
    </source>
</evidence>
<feature type="transmembrane region" description="Helical" evidence="9">
    <location>
        <begin position="1158"/>
        <end position="1177"/>
    </location>
</feature>
<dbReference type="Proteomes" id="UP001190700">
    <property type="component" value="Unassembled WGS sequence"/>
</dbReference>
<keyword evidence="12" id="KW-1185">Reference proteome</keyword>
<reference evidence="11 12" key="1">
    <citation type="journal article" date="2015" name="Genome Biol. Evol.">
        <title>Comparative Genomics of a Bacterivorous Green Alga Reveals Evolutionary Causalities and Consequences of Phago-Mixotrophic Mode of Nutrition.</title>
        <authorList>
            <person name="Burns J.A."/>
            <person name="Paasch A."/>
            <person name="Narechania A."/>
            <person name="Kim E."/>
        </authorList>
    </citation>
    <scope>NUCLEOTIDE SEQUENCE [LARGE SCALE GENOMIC DNA]</scope>
    <source>
        <strain evidence="11 12">PLY_AMNH</strain>
    </source>
</reference>
<name>A0AAE0BKN4_9CHLO</name>
<dbReference type="PANTHER" id="PTHR46730:SF1">
    <property type="entry name" value="PLAT DOMAIN-CONTAINING PROTEIN"/>
    <property type="match status" value="1"/>
</dbReference>
<evidence type="ECO:0000256" key="7">
    <source>
        <dbReference type="PROSITE-ProRule" id="PRU00076"/>
    </source>
</evidence>
<comment type="subcellular location">
    <subcellularLocation>
        <location evidence="1">Membrane</location>
    </subcellularLocation>
</comment>
<dbReference type="EMBL" id="LGRX02034515">
    <property type="protein sequence ID" value="KAK3237605.1"/>
    <property type="molecule type" value="Genomic_DNA"/>
</dbReference>
<dbReference type="GO" id="GO:0005886">
    <property type="term" value="C:plasma membrane"/>
    <property type="evidence" value="ECO:0007669"/>
    <property type="project" value="TreeGrafter"/>
</dbReference>
<comment type="caution">
    <text evidence="11">The sequence shown here is derived from an EMBL/GenBank/DDBJ whole genome shotgun (WGS) entry which is preliminary data.</text>
</comment>
<dbReference type="Gene3D" id="2.60.40.10">
    <property type="entry name" value="Immunoglobulins"/>
    <property type="match status" value="1"/>
</dbReference>
<evidence type="ECO:0000256" key="5">
    <source>
        <dbReference type="ARBA" id="ARBA00023136"/>
    </source>
</evidence>
<evidence type="ECO:0000256" key="4">
    <source>
        <dbReference type="ARBA" id="ARBA00022989"/>
    </source>
</evidence>
<evidence type="ECO:0000256" key="1">
    <source>
        <dbReference type="ARBA" id="ARBA00004370"/>
    </source>
</evidence>
<dbReference type="InterPro" id="IPR001881">
    <property type="entry name" value="EGF-like_Ca-bd_dom"/>
</dbReference>
<dbReference type="SMART" id="SM00181">
    <property type="entry name" value="EGF"/>
    <property type="match status" value="4"/>
</dbReference>
<sequence length="1412" mass="148950">MVGDGFECAPNPCLDQGNNGGCHHTVTCTFDHTTGKPVCGRCPAGYSGDGVLCEQDPNPCLQANGGCDLLASCMYDQGVRACGSCPEGFKGTGETACRAPVESCATGHGGCDAQTTCRDDEAGPVCGPCPAGYDGTGATTCVDHDACADQPCFPGVSCTDLPPPAGALGFECGQCPEGYRGDGSHCEACSLRVRIDSTTALGGNQGAPLMMRRVYDNRVIGVSDGLEQDCVSTQGMTFEWSGWSGSDGASLQLDREVHKVNTPRLFLPQDSLQVEVYHLRLTAWLTGAPELHASASLTIHVTLLPLEVHIAGGSLSTSSSTLIRLDASSSYDPNGDDGPPLTFSWTCASDSVDGICFHAAPASDAAALPAVISVESWAPCSEGVRPTCAVLELYLPGAEAAPSTGSGGHQAGRRYTFWCTVAKGERRAEAQTDVVVYDDKPELPFIVMAPSQTVMDPKSSTTLSAHVTSAHGNLKVLWEVSNSSKAAVTPLDLAAVTLTSLHQPVLVLEGGSLRPGWEYNFRLTASDSAGSSSAVMKVRVNRPPRCCAGAVTGTGLSISPGGVPPARGGRWRWRDDGVVTGVVLEEEFVVVAEGWEDDPDDLPLQYMLTYEVLVNSGRARTLLEYTPSTRQAFVAPQVGLAEQNHNVTLWLHTRDMLGASSTAWALIEVTPGAPIDTPQEQDLYIEQLLARGQEEMAAGAEEAAFILVDGVAACLNDAESEGRGGTQPARQRAAALELARDLITALPITASSTDRFAESVSQLVAQPEQLANASFHMALDLLQSLTAAPAATSAAAATSICTALSSLVLVPTANGTRDAGYAAAALAALSSLAHVLAEGLSPGQQPARVQAEQLAASAQVATTDPTFSQLFTETMVGSPLLSASNDEEVPPALSLPQTMAETVAAAIEVQTVLLLSRTDPHSGGAAGVKAVAASGLVEILLEDTGSGEEIPVRDLEVALHISLPLLPQGAAAAASDLAEAEGNLGCWWWDPTQGEYSDAGCVALPNPAPPGAGLYWRESNISVLTGLAKEVEGGDGLQRSWGFWNTTQMAHCVEDWGAVHVEYHGADAGHRKYIGDSCEVVSEGNTLDCWWVWTRARFEGPGCVHAPTQECLCTHLTEFQTLRKLEVGEVERGPGKVTIMEEKELTSTSLQDVAESSLLLIILGALMMGALVVWVMSNHFHTHERMRLATLLFNAGERSISFKPLESQEAWAAEDAGSTVLWTWTIKDNGLYFGHAYSTSGARSMWKLSLTHVKAGKGKPVKPRVAGRGRRSTLHVETPSTYSMFFKEHASLRMRASQLVTDEPLKPTTADTRDDAMTNRQDDTMADLSHDATANRQDATMADLSHDATANRQDDTMADLSHDATANRHAAKALPVPPCLGSPHSECGGATSDNAEAELPNGQTPPSTVVSF</sequence>
<feature type="compositionally biased region" description="Basic and acidic residues" evidence="8">
    <location>
        <begin position="1311"/>
        <end position="1323"/>
    </location>
</feature>
<accession>A0AAE0BKN4</accession>
<keyword evidence="5 9" id="KW-0472">Membrane</keyword>
<gene>
    <name evidence="11" type="ORF">CYMTET_52336</name>
</gene>
<dbReference type="PANTHER" id="PTHR46730">
    <property type="entry name" value="POLYCYSTIN-1"/>
    <property type="match status" value="1"/>
</dbReference>
<dbReference type="GO" id="GO:0005261">
    <property type="term" value="F:monoatomic cation channel activity"/>
    <property type="evidence" value="ECO:0007669"/>
    <property type="project" value="TreeGrafter"/>
</dbReference>
<proteinExistence type="predicted"/>
<evidence type="ECO:0000256" key="2">
    <source>
        <dbReference type="ARBA" id="ARBA00022692"/>
    </source>
</evidence>
<dbReference type="SMART" id="SM00179">
    <property type="entry name" value="EGF_CA"/>
    <property type="match status" value="2"/>
</dbReference>
<keyword evidence="2 9" id="KW-0812">Transmembrane</keyword>
<protein>
    <recommendedName>
        <fullName evidence="10">EGF-like domain-containing protein</fullName>
    </recommendedName>
</protein>
<feature type="compositionally biased region" description="Polar residues" evidence="8">
    <location>
        <begin position="1401"/>
        <end position="1412"/>
    </location>
</feature>
<dbReference type="Pfam" id="PF02010">
    <property type="entry name" value="REJ"/>
    <property type="match status" value="1"/>
</dbReference>
<dbReference type="Gene3D" id="2.10.25.10">
    <property type="entry name" value="Laminin"/>
    <property type="match status" value="1"/>
</dbReference>
<keyword evidence="3" id="KW-0677">Repeat</keyword>
<keyword evidence="4 9" id="KW-1133">Transmembrane helix</keyword>
<dbReference type="InterPro" id="IPR000742">
    <property type="entry name" value="EGF"/>
</dbReference>
<dbReference type="InterPro" id="IPR002859">
    <property type="entry name" value="PKD/REJ-like"/>
</dbReference>
<feature type="region of interest" description="Disordered" evidence="8">
    <location>
        <begin position="1374"/>
        <end position="1412"/>
    </location>
</feature>